<evidence type="ECO:0000259" key="9">
    <source>
        <dbReference type="PROSITE" id="PS51186"/>
    </source>
</evidence>
<evidence type="ECO:0000256" key="1">
    <source>
        <dbReference type="ARBA" id="ARBA00022679"/>
    </source>
</evidence>
<comment type="similarity">
    <text evidence="7">Belongs to the glycine N-acyltransferase family.</text>
</comment>
<name>A0A803JUY2_XENTR</name>
<feature type="domain" description="C3H1-type" evidence="8">
    <location>
        <begin position="56"/>
        <end position="84"/>
    </location>
</feature>
<dbReference type="Ensembl" id="ENSXETT00000119444">
    <property type="protein sequence ID" value="ENSXETP00000111839"/>
    <property type="gene ID" value="ENSXETG00000038499"/>
</dbReference>
<keyword evidence="3 6" id="KW-0863">Zinc-finger</keyword>
<accession>A0A803JUY2</accession>
<reference evidence="10" key="2">
    <citation type="submission" date="2021-03" db="UniProtKB">
        <authorList>
            <consortium name="Ensembl"/>
        </authorList>
    </citation>
    <scope>IDENTIFICATION</scope>
</reference>
<dbReference type="PANTHER" id="PTHR15298">
    <property type="entry name" value="L-COA N-ACYLTRANSFERASE-RELATED"/>
    <property type="match status" value="1"/>
</dbReference>
<dbReference type="InParanoid" id="A0A803JUY2"/>
<dbReference type="InterPro" id="IPR000571">
    <property type="entry name" value="Znf_CCCH"/>
</dbReference>
<gene>
    <name evidence="10" type="primary">glyatl2</name>
</gene>
<dbReference type="GO" id="GO:0005739">
    <property type="term" value="C:mitochondrion"/>
    <property type="evidence" value="ECO:0007669"/>
    <property type="project" value="InterPro"/>
</dbReference>
<reference evidence="10" key="1">
    <citation type="journal article" date="2010" name="Science">
        <title>The genome of the Western clawed frog Xenopus tropicalis.</title>
        <authorList>
            <person name="Hellsten U."/>
            <person name="Harland R.M."/>
            <person name="Gilchrist M.J."/>
            <person name="Hendrix D."/>
            <person name="Jurka J."/>
            <person name="Kapitonov V."/>
            <person name="Ovcharenko I."/>
            <person name="Putnam N.H."/>
            <person name="Shu S."/>
            <person name="Taher L."/>
            <person name="Blitz I.L."/>
            <person name="Blumberg B."/>
            <person name="Dichmann D.S."/>
            <person name="Dubchak I."/>
            <person name="Amaya E."/>
            <person name="Detter J.C."/>
            <person name="Fletcher R."/>
            <person name="Gerhard D.S."/>
            <person name="Goodstein D."/>
            <person name="Graves T."/>
            <person name="Grigoriev I.V."/>
            <person name="Grimwood J."/>
            <person name="Kawashima T."/>
            <person name="Lindquist E."/>
            <person name="Lucas S.M."/>
            <person name="Mead P.E."/>
            <person name="Mitros T."/>
            <person name="Ogino H."/>
            <person name="Ohta Y."/>
            <person name="Poliakov A.V."/>
            <person name="Pollet N."/>
            <person name="Robert J."/>
            <person name="Salamov A."/>
            <person name="Sater A.K."/>
            <person name="Schmutz J."/>
            <person name="Terry A."/>
            <person name="Vize P.D."/>
            <person name="Warren W.C."/>
            <person name="Wells D."/>
            <person name="Wills A."/>
            <person name="Wilson R.K."/>
            <person name="Zimmerman L.B."/>
            <person name="Zorn A.M."/>
            <person name="Grainger R."/>
            <person name="Grammer T."/>
            <person name="Khokha M.K."/>
            <person name="Richardson P.M."/>
            <person name="Rokhsar D.S."/>
        </authorList>
    </citation>
    <scope>NUCLEOTIDE SEQUENCE [LARGE SCALE GENOMIC DNA]</scope>
    <source>
        <strain evidence="10">Nigerian</strain>
    </source>
</reference>
<dbReference type="AlphaFoldDB" id="A0A803JUY2"/>
<organism evidence="10">
    <name type="scientific">Xenopus tropicalis</name>
    <name type="common">Western clawed frog</name>
    <name type="synonym">Silurana tropicalis</name>
    <dbReference type="NCBI Taxonomy" id="8364"/>
    <lineage>
        <taxon>Eukaryota</taxon>
        <taxon>Metazoa</taxon>
        <taxon>Chordata</taxon>
        <taxon>Craniata</taxon>
        <taxon>Vertebrata</taxon>
        <taxon>Euteleostomi</taxon>
        <taxon>Amphibia</taxon>
        <taxon>Batrachia</taxon>
        <taxon>Anura</taxon>
        <taxon>Pipoidea</taxon>
        <taxon>Pipidae</taxon>
        <taxon>Xenopodinae</taxon>
        <taxon>Xenopus</taxon>
        <taxon>Silurana</taxon>
    </lineage>
</organism>
<evidence type="ECO:0000259" key="8">
    <source>
        <dbReference type="PROSITE" id="PS50103"/>
    </source>
</evidence>
<dbReference type="InterPro" id="IPR013652">
    <property type="entry name" value="Glycine_N-acyltransferase_C"/>
</dbReference>
<dbReference type="GeneTree" id="ENSGT00950000183133"/>
<dbReference type="Pfam" id="PF00642">
    <property type="entry name" value="zf-CCCH"/>
    <property type="match status" value="1"/>
</dbReference>
<dbReference type="GO" id="GO:0047961">
    <property type="term" value="F:glycine N-acyltransferase activity"/>
    <property type="evidence" value="ECO:0007669"/>
    <property type="project" value="InterPro"/>
</dbReference>
<evidence type="ECO:0000256" key="2">
    <source>
        <dbReference type="ARBA" id="ARBA00022723"/>
    </source>
</evidence>
<dbReference type="GO" id="GO:0008270">
    <property type="term" value="F:zinc ion binding"/>
    <property type="evidence" value="ECO:0007669"/>
    <property type="project" value="UniProtKB-KW"/>
</dbReference>
<dbReference type="PROSITE" id="PS50103">
    <property type="entry name" value="ZF_C3H1"/>
    <property type="match status" value="1"/>
</dbReference>
<dbReference type="SUPFAM" id="SSF55729">
    <property type="entry name" value="Acyl-CoA N-acyltransferases (Nat)"/>
    <property type="match status" value="1"/>
</dbReference>
<protein>
    <recommendedName>
        <fullName evidence="7">Glycine N-acyltransferase-like protein</fullName>
        <ecNumber evidence="7">2.3.1.-</ecNumber>
    </recommendedName>
</protein>
<dbReference type="Bgee" id="ENSXETG00000038499">
    <property type="expression patterns" value="Expressed in intestine"/>
</dbReference>
<sequence>MHVNISDSSVRLPAPVLGSQNTSGFGGVFSNPFHEEEQAQMSILERHVKLSDNNWALGRGACLSYQKDGRCRYGTRCKYSHGSDLPQGNARAVVQELGTNYLLNETSGAILMEGNKRKKDEHDVDETRQCKEKKKKIYGSLFSILKGNPFNLEVLVDSWPNYGAVMTRPLTAPPICDPYTNSYSFFIRDENRIHAVLEHINWNQAFEIQSMQNYFMNKIRHEAAQRNVDTEISLLRTYYQGTQKETGGEQVQRHQKNLEFCSLSPAYVSLVDDSWTFGRCSASQEYVSLCIKSHPSCCVLDSGIPVSWVLCDHYGAMRMLYTVPQERRKGLGSKVCSVLSEIMTKQNRPIYCHVEEENIPSQLMFKDLGLQETESKLLWVRSKSEHNLTGSL</sequence>
<evidence type="ECO:0000256" key="7">
    <source>
        <dbReference type="RuleBase" id="RU368002"/>
    </source>
</evidence>
<proteinExistence type="inferred from homology"/>
<dbReference type="InterPro" id="IPR010313">
    <property type="entry name" value="Glycine_N-acyltransferase"/>
</dbReference>
<dbReference type="EC" id="2.3.1.-" evidence="7"/>
<dbReference type="PROSITE" id="PS51186">
    <property type="entry name" value="GNAT"/>
    <property type="match status" value="1"/>
</dbReference>
<dbReference type="PANTHER" id="PTHR15298:SF1">
    <property type="entry name" value="GLYCINE N-ACYLTRANSFERASE-LIKE PROTEIN"/>
    <property type="match status" value="1"/>
</dbReference>
<keyword evidence="2 6" id="KW-0479">Metal-binding</keyword>
<evidence type="ECO:0000256" key="3">
    <source>
        <dbReference type="ARBA" id="ARBA00022771"/>
    </source>
</evidence>
<dbReference type="SUPFAM" id="SSF90229">
    <property type="entry name" value="CCCH zinc finger"/>
    <property type="match status" value="1"/>
</dbReference>
<dbReference type="InterPro" id="IPR036855">
    <property type="entry name" value="Znf_CCCH_sf"/>
</dbReference>
<keyword evidence="5 7" id="KW-0012">Acyltransferase</keyword>
<dbReference type="InterPro" id="IPR000182">
    <property type="entry name" value="GNAT_dom"/>
</dbReference>
<feature type="domain" description="N-acetyltransferase" evidence="9">
    <location>
        <begin position="253"/>
        <end position="389"/>
    </location>
</feature>
<evidence type="ECO:0000313" key="10">
    <source>
        <dbReference type="Ensembl" id="ENSXETP00000111839"/>
    </source>
</evidence>
<dbReference type="Pfam" id="PF08444">
    <property type="entry name" value="Gly_acyl_tr_C"/>
    <property type="match status" value="1"/>
</dbReference>
<evidence type="ECO:0000256" key="4">
    <source>
        <dbReference type="ARBA" id="ARBA00022833"/>
    </source>
</evidence>
<dbReference type="InterPro" id="IPR015938">
    <property type="entry name" value="Glycine_N-acyltransferase_N"/>
</dbReference>
<keyword evidence="4 6" id="KW-0862">Zinc</keyword>
<feature type="zinc finger region" description="C3H1-type" evidence="6">
    <location>
        <begin position="56"/>
        <end position="84"/>
    </location>
</feature>
<dbReference type="InterPro" id="IPR016181">
    <property type="entry name" value="Acyl_CoA_acyltransferase"/>
</dbReference>
<dbReference type="Pfam" id="PF06021">
    <property type="entry name" value="Gly_acyl_tr_N"/>
    <property type="match status" value="1"/>
</dbReference>
<dbReference type="Gene3D" id="4.10.1000.10">
    <property type="entry name" value="Zinc finger, CCCH-type"/>
    <property type="match status" value="1"/>
</dbReference>
<evidence type="ECO:0000256" key="6">
    <source>
        <dbReference type="PROSITE-ProRule" id="PRU00723"/>
    </source>
</evidence>
<keyword evidence="1 7" id="KW-0808">Transferase</keyword>
<dbReference type="Gene3D" id="3.40.630.30">
    <property type="match status" value="1"/>
</dbReference>
<dbReference type="FunCoup" id="A0A803JUY2">
    <property type="interactions" value="158"/>
</dbReference>
<evidence type="ECO:0000256" key="5">
    <source>
        <dbReference type="ARBA" id="ARBA00023315"/>
    </source>
</evidence>